<gene>
    <name evidence="1" type="ORF">BIN_B_01555</name>
</gene>
<organism evidence="1">
    <name type="scientific">Mycobacterium riyadhense</name>
    <dbReference type="NCBI Taxonomy" id="486698"/>
    <lineage>
        <taxon>Bacteria</taxon>
        <taxon>Bacillati</taxon>
        <taxon>Actinomycetota</taxon>
        <taxon>Actinomycetes</taxon>
        <taxon>Mycobacteriales</taxon>
        <taxon>Mycobacteriaceae</taxon>
        <taxon>Mycobacterium</taxon>
    </lineage>
</organism>
<reference evidence="1" key="1">
    <citation type="submission" date="2019-05" db="EMBL/GenBank/DDBJ databases">
        <authorList>
            <person name="Naeem R."/>
            <person name="Antony C."/>
            <person name="Guan Q."/>
        </authorList>
    </citation>
    <scope>NUCLEOTIDE SEQUENCE</scope>
    <source>
        <strain evidence="1">2</strain>
    </source>
</reference>
<evidence type="ECO:0000313" key="1">
    <source>
        <dbReference type="EMBL" id="VTO96489.1"/>
    </source>
</evidence>
<dbReference type="AlphaFoldDB" id="A0A653EG52"/>
<dbReference type="InterPro" id="IPR014942">
    <property type="entry name" value="AbiEii"/>
</dbReference>
<dbReference type="Pfam" id="PF08843">
    <property type="entry name" value="AbiEii"/>
    <property type="match status" value="1"/>
</dbReference>
<name>A0A653EG52_9MYCO</name>
<dbReference type="EMBL" id="LR589073">
    <property type="protein sequence ID" value="VTO96489.1"/>
    <property type="molecule type" value="Genomic_DNA"/>
</dbReference>
<accession>A0A653EG52</accession>
<protein>
    <submittedName>
        <fullName evidence="1">Uncharacterized protein</fullName>
    </submittedName>
</protein>
<sequence length="179" mass="20080">MRVGLDARLARAVARFHVDVNVGDPIWPKPVVVGLPRLRGGAPIKIAGYPLHMVHAEKIVTAVQRGPANTRWRDFADVWTLANRHPVNGSDLQKAVHEVALHRHAQLLPLQDVLDGFADVAQPKWAAWRRRNGYDHLPELFQTVLGEVIDFAQPALFGEITGQRWNPGKKHWGSVIDDR</sequence>
<proteinExistence type="predicted"/>